<accession>A0ABD0JJU7</accession>
<feature type="transmembrane region" description="Helical" evidence="1">
    <location>
        <begin position="23"/>
        <end position="44"/>
    </location>
</feature>
<dbReference type="Proteomes" id="UP001519460">
    <property type="component" value="Unassembled WGS sequence"/>
</dbReference>
<keyword evidence="1" id="KW-1133">Transmembrane helix</keyword>
<name>A0ABD0JJU7_9CAEN</name>
<gene>
    <name evidence="2" type="ORF">BaRGS_00033515</name>
</gene>
<sequence length="96" mass="10820">MSVVVEAMFCVICTDGDREEAGLWGSLSCVLYIASLVPVSVYFITTRIAAYSHPTRELTGFSDIDRYENNVFCLSSRMMKWIEADPQGDMILPWTV</sequence>
<proteinExistence type="predicted"/>
<reference evidence="2 3" key="1">
    <citation type="journal article" date="2023" name="Sci. Data">
        <title>Genome assembly of the Korean intertidal mud-creeper Batillaria attramentaria.</title>
        <authorList>
            <person name="Patra A.K."/>
            <person name="Ho P.T."/>
            <person name="Jun S."/>
            <person name="Lee S.J."/>
            <person name="Kim Y."/>
            <person name="Won Y.J."/>
        </authorList>
    </citation>
    <scope>NUCLEOTIDE SEQUENCE [LARGE SCALE GENOMIC DNA]</scope>
    <source>
        <strain evidence="2">Wonlab-2016</strain>
    </source>
</reference>
<dbReference type="EMBL" id="JACVVK020000412">
    <property type="protein sequence ID" value="KAK7475211.1"/>
    <property type="molecule type" value="Genomic_DNA"/>
</dbReference>
<comment type="caution">
    <text evidence="2">The sequence shown here is derived from an EMBL/GenBank/DDBJ whole genome shotgun (WGS) entry which is preliminary data.</text>
</comment>
<evidence type="ECO:0000313" key="2">
    <source>
        <dbReference type="EMBL" id="KAK7475211.1"/>
    </source>
</evidence>
<keyword evidence="1" id="KW-0472">Membrane</keyword>
<dbReference type="AlphaFoldDB" id="A0ABD0JJU7"/>
<keyword evidence="3" id="KW-1185">Reference proteome</keyword>
<keyword evidence="1" id="KW-0812">Transmembrane</keyword>
<evidence type="ECO:0000256" key="1">
    <source>
        <dbReference type="SAM" id="Phobius"/>
    </source>
</evidence>
<organism evidence="2 3">
    <name type="scientific">Batillaria attramentaria</name>
    <dbReference type="NCBI Taxonomy" id="370345"/>
    <lineage>
        <taxon>Eukaryota</taxon>
        <taxon>Metazoa</taxon>
        <taxon>Spiralia</taxon>
        <taxon>Lophotrochozoa</taxon>
        <taxon>Mollusca</taxon>
        <taxon>Gastropoda</taxon>
        <taxon>Caenogastropoda</taxon>
        <taxon>Sorbeoconcha</taxon>
        <taxon>Cerithioidea</taxon>
        <taxon>Batillariidae</taxon>
        <taxon>Batillaria</taxon>
    </lineage>
</organism>
<protein>
    <submittedName>
        <fullName evidence="2">Uncharacterized protein</fullName>
    </submittedName>
</protein>
<evidence type="ECO:0000313" key="3">
    <source>
        <dbReference type="Proteomes" id="UP001519460"/>
    </source>
</evidence>